<dbReference type="Pfam" id="PF22725">
    <property type="entry name" value="GFO_IDH_MocA_C3"/>
    <property type="match status" value="1"/>
</dbReference>
<protein>
    <submittedName>
        <fullName evidence="3">Gfo/Idh/MocA family oxidoreductase</fullName>
    </submittedName>
</protein>
<dbReference type="InterPro" id="IPR055170">
    <property type="entry name" value="GFO_IDH_MocA-like_dom"/>
</dbReference>
<dbReference type="GO" id="GO:0000166">
    <property type="term" value="F:nucleotide binding"/>
    <property type="evidence" value="ECO:0007669"/>
    <property type="project" value="InterPro"/>
</dbReference>
<evidence type="ECO:0000259" key="1">
    <source>
        <dbReference type="Pfam" id="PF01408"/>
    </source>
</evidence>
<gene>
    <name evidence="3" type="ORF">EXN68_20630</name>
</gene>
<proteinExistence type="predicted"/>
<dbReference type="OrthoDB" id="9781031at2"/>
<dbReference type="EMBL" id="SGNY01000008">
    <property type="protein sequence ID" value="TRA98017.1"/>
    <property type="molecule type" value="Genomic_DNA"/>
</dbReference>
<sequence length="359" mass="38561">MIGVAIIGAGIGALHLKGYRALPGRFTVKAICDLDLERARKLAEDDPSIKVTASLEEVLADDSISLIDICLPPHLHFPVALQAHAAGKDVICEKPLVRSLEEAHALLVSVKNTGRQVFPVFQYRFGHAMRQLRALIDAGLAGKAFVASSEVHWNRGADYYSIPWRGTWKGECGGATLGHAIHAHDLICHVLGPVEEVFAFADTRVNTIETEDCAAISLRMKSGALVTSSVTLGAGNDTSRLRFCFEGLTAESGTKPYAPAEDTWHFTARAPTTQQEIDAVLARVGTGLDGFAGFLEAIADAIEGRGGNEVTVADGLRSIELVTAIYKSVRQGQPVRLPLSEGDDLYKGWAPETPVSRKV</sequence>
<dbReference type="Gene3D" id="3.40.50.720">
    <property type="entry name" value="NAD(P)-binding Rossmann-like Domain"/>
    <property type="match status" value="1"/>
</dbReference>
<dbReference type="PANTHER" id="PTHR43249:SF1">
    <property type="entry name" value="D-GLUCOSIDE 3-DEHYDROGENASE"/>
    <property type="match status" value="1"/>
</dbReference>
<dbReference type="Gene3D" id="3.30.360.10">
    <property type="entry name" value="Dihydrodipicolinate Reductase, domain 2"/>
    <property type="match status" value="1"/>
</dbReference>
<name>A0A546XBD0_RHIRH</name>
<dbReference type="Proteomes" id="UP000315434">
    <property type="component" value="Unassembled WGS sequence"/>
</dbReference>
<comment type="caution">
    <text evidence="3">The sequence shown here is derived from an EMBL/GenBank/DDBJ whole genome shotgun (WGS) entry which is preliminary data.</text>
</comment>
<dbReference type="SUPFAM" id="SSF55347">
    <property type="entry name" value="Glyceraldehyde-3-phosphate dehydrogenase-like, C-terminal domain"/>
    <property type="match status" value="1"/>
</dbReference>
<dbReference type="RefSeq" id="WP_142842638.1">
    <property type="nucleotide sequence ID" value="NZ_SGNY01000008.1"/>
</dbReference>
<dbReference type="InterPro" id="IPR052515">
    <property type="entry name" value="Gfo/Idh/MocA_Oxidoreductase"/>
</dbReference>
<evidence type="ECO:0000313" key="4">
    <source>
        <dbReference type="Proteomes" id="UP000315434"/>
    </source>
</evidence>
<dbReference type="AlphaFoldDB" id="A0A546XBD0"/>
<evidence type="ECO:0000259" key="2">
    <source>
        <dbReference type="Pfam" id="PF22725"/>
    </source>
</evidence>
<dbReference type="Pfam" id="PF01408">
    <property type="entry name" value="GFO_IDH_MocA"/>
    <property type="match status" value="1"/>
</dbReference>
<dbReference type="InterPro" id="IPR000683">
    <property type="entry name" value="Gfo/Idh/MocA-like_OxRdtase_N"/>
</dbReference>
<evidence type="ECO:0000313" key="3">
    <source>
        <dbReference type="EMBL" id="TRA98017.1"/>
    </source>
</evidence>
<dbReference type="PANTHER" id="PTHR43249">
    <property type="entry name" value="UDP-N-ACETYL-2-AMINO-2-DEOXY-D-GLUCURONATE OXIDASE"/>
    <property type="match status" value="1"/>
</dbReference>
<feature type="domain" description="GFO/IDH/MocA-like oxidoreductase" evidence="2">
    <location>
        <begin position="129"/>
        <end position="243"/>
    </location>
</feature>
<feature type="domain" description="Gfo/Idh/MocA-like oxidoreductase N-terminal" evidence="1">
    <location>
        <begin position="2"/>
        <end position="118"/>
    </location>
</feature>
<dbReference type="SUPFAM" id="SSF51735">
    <property type="entry name" value="NAD(P)-binding Rossmann-fold domains"/>
    <property type="match status" value="1"/>
</dbReference>
<accession>A0A546XBD0</accession>
<organism evidence="3 4">
    <name type="scientific">Rhizobium rhizogenes</name>
    <name type="common">Agrobacterium rhizogenes</name>
    <dbReference type="NCBI Taxonomy" id="359"/>
    <lineage>
        <taxon>Bacteria</taxon>
        <taxon>Pseudomonadati</taxon>
        <taxon>Pseudomonadota</taxon>
        <taxon>Alphaproteobacteria</taxon>
        <taxon>Hyphomicrobiales</taxon>
        <taxon>Rhizobiaceae</taxon>
        <taxon>Rhizobium/Agrobacterium group</taxon>
        <taxon>Rhizobium</taxon>
    </lineage>
</organism>
<dbReference type="InterPro" id="IPR036291">
    <property type="entry name" value="NAD(P)-bd_dom_sf"/>
</dbReference>
<reference evidence="3 4" key="1">
    <citation type="journal article" date="2019" name="Appl. Microbiol. Biotechnol.">
        <title>Differential efficiency of wild type rhizogenic strains for rol gene transformation of plants.</title>
        <authorList>
            <person name="Desmet S."/>
            <person name="De Keyser E."/>
            <person name="Van Vaerenbergh J."/>
            <person name="Baeyen S."/>
            <person name="Van Huylenbroeck J."/>
            <person name="Geelen D."/>
            <person name="Dhooghe E."/>
        </authorList>
    </citation>
    <scope>NUCLEOTIDE SEQUENCE [LARGE SCALE GENOMIC DNA]</scope>
    <source>
        <strain evidence="3 4">GBBC3284</strain>
    </source>
</reference>